<dbReference type="PANTHER" id="PTHR33164:SF43">
    <property type="entry name" value="HTH-TYPE TRANSCRIPTIONAL REPRESSOR YETL"/>
    <property type="match status" value="1"/>
</dbReference>
<dbReference type="Proteomes" id="UP001138757">
    <property type="component" value="Unassembled WGS sequence"/>
</dbReference>
<dbReference type="PRINTS" id="PR00598">
    <property type="entry name" value="HTHMARR"/>
</dbReference>
<dbReference type="SMART" id="SM00347">
    <property type="entry name" value="HTH_MARR"/>
    <property type="match status" value="1"/>
</dbReference>
<dbReference type="Gene3D" id="1.10.10.10">
    <property type="entry name" value="Winged helix-like DNA-binding domain superfamily/Winged helix DNA-binding domain"/>
    <property type="match status" value="1"/>
</dbReference>
<dbReference type="InterPro" id="IPR000835">
    <property type="entry name" value="HTH_MarR-typ"/>
</dbReference>
<dbReference type="GO" id="GO:0006950">
    <property type="term" value="P:response to stress"/>
    <property type="evidence" value="ECO:0007669"/>
    <property type="project" value="TreeGrafter"/>
</dbReference>
<name>A0A9X1IRE8_9SPHN</name>
<dbReference type="PANTHER" id="PTHR33164">
    <property type="entry name" value="TRANSCRIPTIONAL REGULATOR, MARR FAMILY"/>
    <property type="match status" value="1"/>
</dbReference>
<reference evidence="2" key="1">
    <citation type="submission" date="2021-05" db="EMBL/GenBank/DDBJ databases">
        <title>Genome of Sphingobium sp. strain.</title>
        <authorList>
            <person name="Fan R."/>
        </authorList>
    </citation>
    <scope>NUCLEOTIDE SEQUENCE</scope>
    <source>
        <strain evidence="2">H33</strain>
    </source>
</reference>
<protein>
    <submittedName>
        <fullName evidence="2">MarR family transcriptional regulator</fullName>
    </submittedName>
</protein>
<dbReference type="SUPFAM" id="SSF46785">
    <property type="entry name" value="Winged helix' DNA-binding domain"/>
    <property type="match status" value="1"/>
</dbReference>
<sequence>MASRGAGRPPAQEVTALETAGPLEDAWKIFDARHMPYRVLMLGKMLDRLSVQHVRDLGGISLAEWRVLAHLAVMGPKSASEVSAAALVDRAEVSRAVRMLEEGGYVVREDNPRNRKSNLLVLTDAGKTIYERVHKERRLFFDTLTADFGPDDLGLLDNLLLRMARQADRLLLDGFATTGKAP</sequence>
<evidence type="ECO:0000313" key="2">
    <source>
        <dbReference type="EMBL" id="MBT2187408.1"/>
    </source>
</evidence>
<accession>A0A9X1IRE8</accession>
<organism evidence="2 3">
    <name type="scientific">Sphingobium nicotianae</name>
    <dbReference type="NCBI Taxonomy" id="2782607"/>
    <lineage>
        <taxon>Bacteria</taxon>
        <taxon>Pseudomonadati</taxon>
        <taxon>Pseudomonadota</taxon>
        <taxon>Alphaproteobacteria</taxon>
        <taxon>Sphingomonadales</taxon>
        <taxon>Sphingomonadaceae</taxon>
        <taxon>Sphingobium</taxon>
    </lineage>
</organism>
<dbReference type="InterPro" id="IPR036388">
    <property type="entry name" value="WH-like_DNA-bd_sf"/>
</dbReference>
<gene>
    <name evidence="2" type="ORF">KK488_10665</name>
</gene>
<proteinExistence type="predicted"/>
<dbReference type="InterPro" id="IPR036390">
    <property type="entry name" value="WH_DNA-bd_sf"/>
</dbReference>
<dbReference type="RefSeq" id="WP_214623320.1">
    <property type="nucleotide sequence ID" value="NZ_JAHGAW010000006.1"/>
</dbReference>
<keyword evidence="3" id="KW-1185">Reference proteome</keyword>
<dbReference type="GO" id="GO:0003700">
    <property type="term" value="F:DNA-binding transcription factor activity"/>
    <property type="evidence" value="ECO:0007669"/>
    <property type="project" value="InterPro"/>
</dbReference>
<evidence type="ECO:0000313" key="3">
    <source>
        <dbReference type="Proteomes" id="UP001138757"/>
    </source>
</evidence>
<comment type="caution">
    <text evidence="2">The sequence shown here is derived from an EMBL/GenBank/DDBJ whole genome shotgun (WGS) entry which is preliminary data.</text>
</comment>
<dbReference type="AlphaFoldDB" id="A0A9X1IRE8"/>
<dbReference type="InterPro" id="IPR039422">
    <property type="entry name" value="MarR/SlyA-like"/>
</dbReference>
<feature type="domain" description="HTH marR-type" evidence="1">
    <location>
        <begin position="32"/>
        <end position="165"/>
    </location>
</feature>
<dbReference type="Pfam" id="PF12802">
    <property type="entry name" value="MarR_2"/>
    <property type="match status" value="1"/>
</dbReference>
<evidence type="ECO:0000259" key="1">
    <source>
        <dbReference type="PROSITE" id="PS50995"/>
    </source>
</evidence>
<dbReference type="PROSITE" id="PS50995">
    <property type="entry name" value="HTH_MARR_2"/>
    <property type="match status" value="1"/>
</dbReference>
<dbReference type="EMBL" id="JAHGAW010000006">
    <property type="protein sequence ID" value="MBT2187408.1"/>
    <property type="molecule type" value="Genomic_DNA"/>
</dbReference>